<protein>
    <submittedName>
        <fullName evidence="1">Uncharacterized protein</fullName>
    </submittedName>
</protein>
<evidence type="ECO:0000313" key="1">
    <source>
        <dbReference type="EMBL" id="EKC42682.1"/>
    </source>
</evidence>
<proteinExistence type="predicted"/>
<sequence>MVATEWHTCKCIHASGQSEVGMQTFCIGKYVDQDKGHCLKKESICFLTADSFTMDLNFKHAC</sequence>
<reference evidence="1" key="1">
    <citation type="journal article" date="2012" name="Nature">
        <title>The oyster genome reveals stress adaptation and complexity of shell formation.</title>
        <authorList>
            <person name="Zhang G."/>
            <person name="Fang X."/>
            <person name="Guo X."/>
            <person name="Li L."/>
            <person name="Luo R."/>
            <person name="Xu F."/>
            <person name="Yang P."/>
            <person name="Zhang L."/>
            <person name="Wang X."/>
            <person name="Qi H."/>
            <person name="Xiong Z."/>
            <person name="Que H."/>
            <person name="Xie Y."/>
            <person name="Holland P.W."/>
            <person name="Paps J."/>
            <person name="Zhu Y."/>
            <person name="Wu F."/>
            <person name="Chen Y."/>
            <person name="Wang J."/>
            <person name="Peng C."/>
            <person name="Meng J."/>
            <person name="Yang L."/>
            <person name="Liu J."/>
            <person name="Wen B."/>
            <person name="Zhang N."/>
            <person name="Huang Z."/>
            <person name="Zhu Q."/>
            <person name="Feng Y."/>
            <person name="Mount A."/>
            <person name="Hedgecock D."/>
            <person name="Xu Z."/>
            <person name="Liu Y."/>
            <person name="Domazet-Loso T."/>
            <person name="Du Y."/>
            <person name="Sun X."/>
            <person name="Zhang S."/>
            <person name="Liu B."/>
            <person name="Cheng P."/>
            <person name="Jiang X."/>
            <person name="Li J."/>
            <person name="Fan D."/>
            <person name="Wang W."/>
            <person name="Fu W."/>
            <person name="Wang T."/>
            <person name="Wang B."/>
            <person name="Zhang J."/>
            <person name="Peng Z."/>
            <person name="Li Y."/>
            <person name="Li N."/>
            <person name="Wang J."/>
            <person name="Chen M."/>
            <person name="He Y."/>
            <person name="Tan F."/>
            <person name="Song X."/>
            <person name="Zheng Q."/>
            <person name="Huang R."/>
            <person name="Yang H."/>
            <person name="Du X."/>
            <person name="Chen L."/>
            <person name="Yang M."/>
            <person name="Gaffney P.M."/>
            <person name="Wang S."/>
            <person name="Luo L."/>
            <person name="She Z."/>
            <person name="Ming Y."/>
            <person name="Huang W."/>
            <person name="Zhang S."/>
            <person name="Huang B."/>
            <person name="Zhang Y."/>
            <person name="Qu T."/>
            <person name="Ni P."/>
            <person name="Miao G."/>
            <person name="Wang J."/>
            <person name="Wang Q."/>
            <person name="Steinberg C.E."/>
            <person name="Wang H."/>
            <person name="Li N."/>
            <person name="Qian L."/>
            <person name="Zhang G."/>
            <person name="Li Y."/>
            <person name="Yang H."/>
            <person name="Liu X."/>
            <person name="Wang J."/>
            <person name="Yin Y."/>
            <person name="Wang J."/>
        </authorList>
    </citation>
    <scope>NUCLEOTIDE SEQUENCE [LARGE SCALE GENOMIC DNA]</scope>
    <source>
        <strain evidence="1">05x7-T-G4-1.051#20</strain>
    </source>
</reference>
<dbReference type="HOGENOM" id="CLU_2906255_0_0_1"/>
<organism evidence="1">
    <name type="scientific">Magallana gigas</name>
    <name type="common">Pacific oyster</name>
    <name type="synonym">Crassostrea gigas</name>
    <dbReference type="NCBI Taxonomy" id="29159"/>
    <lineage>
        <taxon>Eukaryota</taxon>
        <taxon>Metazoa</taxon>
        <taxon>Spiralia</taxon>
        <taxon>Lophotrochozoa</taxon>
        <taxon>Mollusca</taxon>
        <taxon>Bivalvia</taxon>
        <taxon>Autobranchia</taxon>
        <taxon>Pteriomorphia</taxon>
        <taxon>Ostreida</taxon>
        <taxon>Ostreoidea</taxon>
        <taxon>Ostreidae</taxon>
        <taxon>Magallana</taxon>
    </lineage>
</organism>
<dbReference type="EMBL" id="JH818634">
    <property type="protein sequence ID" value="EKC42682.1"/>
    <property type="molecule type" value="Genomic_DNA"/>
</dbReference>
<dbReference type="AlphaFoldDB" id="K1R031"/>
<dbReference type="InParanoid" id="K1R031"/>
<gene>
    <name evidence="1" type="ORF">CGI_10023903</name>
</gene>
<accession>K1R031</accession>
<name>K1R031_MAGGI</name>